<keyword evidence="1" id="KW-0472">Membrane</keyword>
<keyword evidence="1" id="KW-0812">Transmembrane</keyword>
<dbReference type="EMBL" id="CP013355">
    <property type="protein sequence ID" value="AMC10802.1"/>
    <property type="molecule type" value="Genomic_DNA"/>
</dbReference>
<organism evidence="2 3">
    <name type="scientific">Lutibacter profundi</name>
    <dbReference type="NCBI Taxonomy" id="1622118"/>
    <lineage>
        <taxon>Bacteria</taxon>
        <taxon>Pseudomonadati</taxon>
        <taxon>Bacteroidota</taxon>
        <taxon>Flavobacteriia</taxon>
        <taxon>Flavobacteriales</taxon>
        <taxon>Flavobacteriaceae</taxon>
        <taxon>Lutibacter</taxon>
    </lineage>
</organism>
<dbReference type="STRING" id="1622118.Lupro_05905"/>
<dbReference type="OrthoDB" id="1121314at2"/>
<feature type="transmembrane region" description="Helical" evidence="1">
    <location>
        <begin position="210"/>
        <end position="230"/>
    </location>
</feature>
<sequence>MYNISKKHKDYILLLVKLVIVFGSLYFIYHKLVNNKLLSFSELQQQITVLFSKNIWALLLILLFTDVNWLLETYKWKVIVSVEKKITFFEAFEQSFASLTASLITPNKIGEYGAKALFFKKKYRKKIVLLNFLGNMSQLAVTTFFGFIGITYFLLYFTINIPYFNSKKLVLIIAITIILFLIIKKIRFFKSVKIYVTKISIYLKQIPKVIYVKTIGFALLRYIVFTHQFYFLLKLFSVETNYITLINLLFCMYFIASIIPSLTIFDWAIKGSVAIWVFSFIELNELTIITVTLLMWLLNFAIPALLGSVFIFNFRFVEEK</sequence>
<keyword evidence="3" id="KW-1185">Reference proteome</keyword>
<feature type="transmembrane region" description="Helical" evidence="1">
    <location>
        <begin position="12"/>
        <end position="29"/>
    </location>
</feature>
<feature type="transmembrane region" description="Helical" evidence="1">
    <location>
        <begin position="169"/>
        <end position="189"/>
    </location>
</feature>
<accession>A0A0X8G657</accession>
<feature type="transmembrane region" description="Helical" evidence="1">
    <location>
        <begin position="286"/>
        <end position="312"/>
    </location>
</feature>
<evidence type="ECO:0000256" key="1">
    <source>
        <dbReference type="SAM" id="Phobius"/>
    </source>
</evidence>
<dbReference type="RefSeq" id="WP_068207271.1">
    <property type="nucleotide sequence ID" value="NZ_CP013355.1"/>
</dbReference>
<reference evidence="3" key="1">
    <citation type="submission" date="2015-12" db="EMBL/GenBank/DDBJ databases">
        <title>Complete genome sequence of Lutibacter profundus strain LP1.</title>
        <authorList>
            <person name="Wissuwa J."/>
            <person name="Le Moine Bauer S."/>
            <person name="Stokke R."/>
            <person name="Dahle H."/>
            <person name="Steen I.H."/>
        </authorList>
    </citation>
    <scope>NUCLEOTIDE SEQUENCE [LARGE SCALE GENOMIC DNA]</scope>
    <source>
        <strain evidence="3">LP1</strain>
    </source>
</reference>
<feature type="transmembrane region" description="Helical" evidence="1">
    <location>
        <begin position="242"/>
        <end position="265"/>
    </location>
</feature>
<proteinExistence type="predicted"/>
<feature type="transmembrane region" description="Helical" evidence="1">
    <location>
        <begin position="49"/>
        <end position="71"/>
    </location>
</feature>
<gene>
    <name evidence="2" type="ORF">Lupro_05905</name>
</gene>
<evidence type="ECO:0000313" key="3">
    <source>
        <dbReference type="Proteomes" id="UP000059672"/>
    </source>
</evidence>
<evidence type="ECO:0008006" key="4">
    <source>
        <dbReference type="Google" id="ProtNLM"/>
    </source>
</evidence>
<dbReference type="Proteomes" id="UP000059672">
    <property type="component" value="Chromosome"/>
</dbReference>
<keyword evidence="1" id="KW-1133">Transmembrane helix</keyword>
<evidence type="ECO:0000313" key="2">
    <source>
        <dbReference type="EMBL" id="AMC10802.1"/>
    </source>
</evidence>
<name>A0A0X8G657_9FLAO</name>
<dbReference type="AlphaFoldDB" id="A0A0X8G657"/>
<feature type="transmembrane region" description="Helical" evidence="1">
    <location>
        <begin position="128"/>
        <end position="157"/>
    </location>
</feature>
<reference evidence="2 3" key="2">
    <citation type="journal article" date="2016" name="Int. J. Syst. Evol. Microbiol.">
        <title>Lutibacter profundi sp. nov., isolated from a deep-sea hydrothermal system on the Arctic Mid-Ocean Ridge and emended description of the genus Lutibacter.</title>
        <authorList>
            <person name="Le Moine Bauer S."/>
            <person name="Roalkvam I."/>
            <person name="Steen I.H."/>
            <person name="Dahle H."/>
        </authorList>
    </citation>
    <scope>NUCLEOTIDE SEQUENCE [LARGE SCALE GENOMIC DNA]</scope>
    <source>
        <strain evidence="2 3">LP1</strain>
    </source>
</reference>
<protein>
    <recommendedName>
        <fullName evidence="4">Lysylphosphatidylglycerol synthetase</fullName>
    </recommendedName>
</protein>
<dbReference type="KEGG" id="lut:Lupro_05905"/>